<dbReference type="STRING" id="1173022.Cri9333_0170"/>
<dbReference type="InterPro" id="IPR012171">
    <property type="entry name" value="Fatty_acid_desaturase"/>
</dbReference>
<keyword evidence="4" id="KW-1133">Transmembrane helix</keyword>
<comment type="cofactor">
    <cofactor evidence="1">
        <name>Fe(2+)</name>
        <dbReference type="ChEBI" id="CHEBI:29033"/>
    </cofactor>
</comment>
<dbReference type="eggNOG" id="COG3239">
    <property type="taxonomic scope" value="Bacteria"/>
</dbReference>
<evidence type="ECO:0000259" key="5">
    <source>
        <dbReference type="Pfam" id="PF00487"/>
    </source>
</evidence>
<dbReference type="RefSeq" id="WP_015201313.1">
    <property type="nucleotide sequence ID" value="NC_019753.1"/>
</dbReference>
<evidence type="ECO:0000256" key="2">
    <source>
        <dbReference type="ARBA" id="ARBA00008749"/>
    </source>
</evidence>
<feature type="transmembrane region" description="Helical" evidence="4">
    <location>
        <begin position="54"/>
        <end position="75"/>
    </location>
</feature>
<dbReference type="PATRIC" id="fig|1173022.3.peg.184"/>
<feature type="transmembrane region" description="Helical" evidence="4">
    <location>
        <begin position="176"/>
        <end position="197"/>
    </location>
</feature>
<dbReference type="GO" id="GO:0016020">
    <property type="term" value="C:membrane"/>
    <property type="evidence" value="ECO:0007669"/>
    <property type="project" value="TreeGrafter"/>
</dbReference>
<feature type="transmembrane region" description="Helical" evidence="4">
    <location>
        <begin position="24"/>
        <end position="47"/>
    </location>
</feature>
<accession>K9VUC5</accession>
<feature type="domain" description="Fatty acid desaturase" evidence="5">
    <location>
        <begin position="141"/>
        <end position="252"/>
    </location>
</feature>
<dbReference type="Proteomes" id="UP000010472">
    <property type="component" value="Chromosome"/>
</dbReference>
<evidence type="ECO:0000313" key="7">
    <source>
        <dbReference type="Proteomes" id="UP000010472"/>
    </source>
</evidence>
<comment type="similarity">
    <text evidence="2">Belongs to the fatty acid desaturase type 2 family.</text>
</comment>
<dbReference type="NCBIfam" id="NF045690">
    <property type="entry name" value="BCarotKetCrtW"/>
    <property type="match status" value="1"/>
</dbReference>
<dbReference type="PANTHER" id="PTHR19353">
    <property type="entry name" value="FATTY ACID DESATURASE 2"/>
    <property type="match status" value="1"/>
</dbReference>
<organism evidence="6 7">
    <name type="scientific">Crinalium epipsammum PCC 9333</name>
    <dbReference type="NCBI Taxonomy" id="1173022"/>
    <lineage>
        <taxon>Bacteria</taxon>
        <taxon>Bacillati</taxon>
        <taxon>Cyanobacteriota</taxon>
        <taxon>Cyanophyceae</taxon>
        <taxon>Gomontiellales</taxon>
        <taxon>Gomontiellaceae</taxon>
        <taxon>Crinalium</taxon>
    </lineage>
</organism>
<evidence type="ECO:0000313" key="6">
    <source>
        <dbReference type="EMBL" id="AFZ11169.1"/>
    </source>
</evidence>
<dbReference type="EMBL" id="CP003620">
    <property type="protein sequence ID" value="AFZ11169.1"/>
    <property type="molecule type" value="Genomic_DNA"/>
</dbReference>
<evidence type="ECO:0000256" key="3">
    <source>
        <dbReference type="ARBA" id="ARBA00023004"/>
    </source>
</evidence>
<dbReference type="InterPro" id="IPR005804">
    <property type="entry name" value="FA_desaturase_dom"/>
</dbReference>
<dbReference type="HOGENOM" id="CLU_076576_0_0_3"/>
<evidence type="ECO:0000256" key="1">
    <source>
        <dbReference type="ARBA" id="ARBA00001954"/>
    </source>
</evidence>
<keyword evidence="4" id="KW-0812">Transmembrane</keyword>
<proteinExistence type="inferred from homology"/>
<keyword evidence="4" id="KW-0472">Membrane</keyword>
<sequence>MIQSQQATANRIELKSMLKSGGKYYAVIIAIAILAVWVCSIALLMSLDISRLPLWGLLIAIAWQTFLYTGLFITAHDAMHGIVFPQNRKINDFIGTLFLILYAYLSYEELEKKHRLHHGHPASELDPDFHDGKHTNFFAWYFHFMQEYWNWVRFVALVATFHTIQYTLPISEVNLTYFWVVPSILSSLQLFYFGSYLPHREPKEGYSNRHNAQTTRLPAFWSFITCYHFGYHEEHHEYPYMSWWQLPKAYKLNAKSL</sequence>
<evidence type="ECO:0000256" key="4">
    <source>
        <dbReference type="SAM" id="Phobius"/>
    </source>
</evidence>
<name>K9VUC5_9CYAN</name>
<dbReference type="AlphaFoldDB" id="K9VUC5"/>
<dbReference type="PANTHER" id="PTHR19353:SF19">
    <property type="entry name" value="DELTA(5) FATTY ACID DESATURASE C-RELATED"/>
    <property type="match status" value="1"/>
</dbReference>
<gene>
    <name evidence="6" type="ORF">Cri9333_0170</name>
</gene>
<dbReference type="GO" id="GO:0016717">
    <property type="term" value="F:oxidoreductase activity, acting on paired donors, with oxidation of a pair of donors resulting in the reduction of molecular oxygen to two molecules of water"/>
    <property type="evidence" value="ECO:0007669"/>
    <property type="project" value="TreeGrafter"/>
</dbReference>
<protein>
    <submittedName>
        <fullName evidence="6">Fatty acid desaturase</fullName>
    </submittedName>
</protein>
<feature type="transmembrane region" description="Helical" evidence="4">
    <location>
        <begin position="90"/>
        <end position="107"/>
    </location>
</feature>
<dbReference type="GO" id="GO:0008610">
    <property type="term" value="P:lipid biosynthetic process"/>
    <property type="evidence" value="ECO:0007669"/>
    <property type="project" value="UniProtKB-ARBA"/>
</dbReference>
<keyword evidence="7" id="KW-1185">Reference proteome</keyword>
<feature type="transmembrane region" description="Helical" evidence="4">
    <location>
        <begin position="151"/>
        <end position="170"/>
    </location>
</feature>
<dbReference type="KEGG" id="cep:Cri9333_0170"/>
<keyword evidence="3" id="KW-0408">Iron</keyword>
<dbReference type="Pfam" id="PF00487">
    <property type="entry name" value="FA_desaturase"/>
    <property type="match status" value="1"/>
</dbReference>
<dbReference type="InterPro" id="IPR054681">
    <property type="entry name" value="CrtW-like"/>
</dbReference>
<reference evidence="6 7" key="1">
    <citation type="submission" date="2012-06" db="EMBL/GenBank/DDBJ databases">
        <title>Finished chromosome of genome of Crinalium epipsammum PCC 9333.</title>
        <authorList>
            <consortium name="US DOE Joint Genome Institute"/>
            <person name="Gugger M."/>
            <person name="Coursin T."/>
            <person name="Rippka R."/>
            <person name="Tandeau De Marsac N."/>
            <person name="Huntemann M."/>
            <person name="Wei C.-L."/>
            <person name="Han J."/>
            <person name="Detter J.C."/>
            <person name="Han C."/>
            <person name="Tapia R."/>
            <person name="Davenport K."/>
            <person name="Daligault H."/>
            <person name="Erkkila T."/>
            <person name="Gu W."/>
            <person name="Munk A.C.C."/>
            <person name="Teshima H."/>
            <person name="Xu Y."/>
            <person name="Chain P."/>
            <person name="Chen A."/>
            <person name="Krypides N."/>
            <person name="Mavromatis K."/>
            <person name="Markowitz V."/>
            <person name="Szeto E."/>
            <person name="Ivanova N."/>
            <person name="Mikhailova N."/>
            <person name="Ovchinnikova G."/>
            <person name="Pagani I."/>
            <person name="Pati A."/>
            <person name="Goodwin L."/>
            <person name="Peters L."/>
            <person name="Pitluck S."/>
            <person name="Woyke T."/>
            <person name="Kerfeld C."/>
        </authorList>
    </citation>
    <scope>NUCLEOTIDE SEQUENCE [LARGE SCALE GENOMIC DNA]</scope>
    <source>
        <strain evidence="6 7">PCC 9333</strain>
    </source>
</reference>